<keyword evidence="3" id="KW-1185">Reference proteome</keyword>
<evidence type="ECO:0000313" key="2">
    <source>
        <dbReference type="EMBL" id="AEV72053.1"/>
    </source>
</evidence>
<dbReference type="PATRIC" id="fig|710685.3.peg.1444"/>
<dbReference type="Proteomes" id="UP000005442">
    <property type="component" value="Chromosome"/>
</dbReference>
<dbReference type="HOGENOM" id="CLU_115403_2_0_11"/>
<feature type="domain" description="STAS" evidence="1">
    <location>
        <begin position="16"/>
        <end position="97"/>
    </location>
</feature>
<name>G8RGT8_MYCRN</name>
<accession>G8RGT8</accession>
<reference evidence="2 3" key="1">
    <citation type="submission" date="2011-12" db="EMBL/GenBank/DDBJ databases">
        <title>Complete sequence of Mycobacterium rhodesiae NBB3.</title>
        <authorList>
            <consortium name="US DOE Joint Genome Institute"/>
            <person name="Lucas S."/>
            <person name="Han J."/>
            <person name="Lapidus A."/>
            <person name="Cheng J.-F."/>
            <person name="Goodwin L."/>
            <person name="Pitluck S."/>
            <person name="Peters L."/>
            <person name="Mikhailova N."/>
            <person name="Gu W."/>
            <person name="Detter J.C."/>
            <person name="Han C."/>
            <person name="Tapia R."/>
            <person name="Land M."/>
            <person name="Hauser L."/>
            <person name="Kyrpides N."/>
            <person name="Ivanova N."/>
            <person name="Pagani I."/>
            <person name="Mattes T."/>
            <person name="Holmes A."/>
            <person name="Rutledge P."/>
            <person name="Paulsen I."/>
            <person name="Coleman N."/>
            <person name="Woyke T."/>
        </authorList>
    </citation>
    <scope>NUCLEOTIDE SEQUENCE [LARGE SCALE GENOMIC DNA]</scope>
    <source>
        <strain evidence="2 3">NBB3</strain>
    </source>
</reference>
<dbReference type="EMBL" id="CP003169">
    <property type="protein sequence ID" value="AEV72053.1"/>
    <property type="molecule type" value="Genomic_DNA"/>
</dbReference>
<evidence type="ECO:0000313" key="3">
    <source>
        <dbReference type="Proteomes" id="UP000005442"/>
    </source>
</evidence>
<dbReference type="eggNOG" id="COG1366">
    <property type="taxonomic scope" value="Bacteria"/>
</dbReference>
<evidence type="ECO:0000259" key="1">
    <source>
        <dbReference type="Pfam" id="PF01740"/>
    </source>
</evidence>
<dbReference type="RefSeq" id="WP_014209868.1">
    <property type="nucleotide sequence ID" value="NC_016604.1"/>
</dbReference>
<organism evidence="2 3">
    <name type="scientific">Mycolicibacterium rhodesiae (strain NBB3)</name>
    <name type="common">Mycobacterium rhodesiae</name>
    <dbReference type="NCBI Taxonomy" id="710685"/>
    <lineage>
        <taxon>Bacteria</taxon>
        <taxon>Bacillati</taxon>
        <taxon>Actinomycetota</taxon>
        <taxon>Actinomycetes</taxon>
        <taxon>Mycobacteriales</taxon>
        <taxon>Mycobacteriaceae</taxon>
        <taxon>Mycolicibacterium</taxon>
    </lineage>
</organism>
<dbReference type="Gene3D" id="3.30.750.24">
    <property type="entry name" value="STAS domain"/>
    <property type="match status" value="1"/>
</dbReference>
<gene>
    <name evidence="2" type="ordered locus">MycrhN_1436</name>
</gene>
<dbReference type="STRING" id="710685.MycrhN_1436"/>
<dbReference type="AlphaFoldDB" id="G8RGT8"/>
<dbReference type="InterPro" id="IPR002645">
    <property type="entry name" value="STAS_dom"/>
</dbReference>
<proteinExistence type="predicted"/>
<protein>
    <recommendedName>
        <fullName evidence="1">STAS domain-containing protein</fullName>
    </recommendedName>
</protein>
<dbReference type="SUPFAM" id="SSF52091">
    <property type="entry name" value="SpoIIaa-like"/>
    <property type="match status" value="1"/>
</dbReference>
<dbReference type="InterPro" id="IPR036513">
    <property type="entry name" value="STAS_dom_sf"/>
</dbReference>
<dbReference type="KEGG" id="mrh:MycrhN_1436"/>
<sequence length="134" mass="14686">MYGNPAFDCGEAQVRTVCRQLATVVTVQGVVDDTNVERVTAFALRSIIAEKPFVLDLSGVTSFTAHGLPLLSAVDERCFCSDVEWSLIPSEPVLHETCGLNFPVADSVPDALHHFADSIDERRHLFPLMTQQIA</sequence>
<dbReference type="Pfam" id="PF01740">
    <property type="entry name" value="STAS"/>
    <property type="match status" value="1"/>
</dbReference>